<dbReference type="GO" id="GO:0006465">
    <property type="term" value="P:signal peptide processing"/>
    <property type="evidence" value="ECO:0007669"/>
    <property type="project" value="InterPro"/>
</dbReference>
<dbReference type="NCBIfam" id="TIGR02227">
    <property type="entry name" value="sigpep_I_bact"/>
    <property type="match status" value="1"/>
</dbReference>
<evidence type="ECO:0000313" key="13">
    <source>
        <dbReference type="EMBL" id="OCK81361.1"/>
    </source>
</evidence>
<dbReference type="CDD" id="cd06530">
    <property type="entry name" value="S26_SPase_I"/>
    <property type="match status" value="1"/>
</dbReference>
<dbReference type="InterPro" id="IPR037730">
    <property type="entry name" value="IMP2"/>
</dbReference>
<dbReference type="Pfam" id="PF10502">
    <property type="entry name" value="Peptidase_S26"/>
    <property type="match status" value="1"/>
</dbReference>
<accession>A0A8E2EC62</accession>
<feature type="domain" description="Peptidase S26" evidence="12">
    <location>
        <begin position="17"/>
        <end position="166"/>
    </location>
</feature>
<dbReference type="GO" id="GO:0006627">
    <property type="term" value="P:protein processing involved in protein targeting to mitochondrion"/>
    <property type="evidence" value="ECO:0007669"/>
    <property type="project" value="InterPro"/>
</dbReference>
<feature type="active site" evidence="10">
    <location>
        <position position="46"/>
    </location>
</feature>
<dbReference type="InterPro" id="IPR019533">
    <property type="entry name" value="Peptidase_S26"/>
</dbReference>
<dbReference type="GO" id="GO:0004252">
    <property type="term" value="F:serine-type endopeptidase activity"/>
    <property type="evidence" value="ECO:0007669"/>
    <property type="project" value="InterPro"/>
</dbReference>
<dbReference type="PANTHER" id="PTHR46041:SF2">
    <property type="entry name" value="MITOCHONDRIAL INNER MEMBRANE PROTEASE SUBUNIT 2"/>
    <property type="match status" value="1"/>
</dbReference>
<evidence type="ECO:0000256" key="8">
    <source>
        <dbReference type="ARBA" id="ARBA00023128"/>
    </source>
</evidence>
<keyword evidence="8 11" id="KW-0496">Mitochondrion</keyword>
<evidence type="ECO:0000313" key="14">
    <source>
        <dbReference type="Proteomes" id="UP000250266"/>
    </source>
</evidence>
<evidence type="ECO:0000256" key="5">
    <source>
        <dbReference type="ARBA" id="ARBA00022792"/>
    </source>
</evidence>
<evidence type="ECO:0000256" key="7">
    <source>
        <dbReference type="ARBA" id="ARBA00022989"/>
    </source>
</evidence>
<dbReference type="Proteomes" id="UP000250266">
    <property type="component" value="Unassembled WGS sequence"/>
</dbReference>
<name>A0A8E2EC62_9PEZI</name>
<feature type="active site" evidence="10">
    <location>
        <position position="95"/>
    </location>
</feature>
<sequence length="167" mass="18690">MPPTIRTRLPRPHTLIHYTYRFAIGISIYYFFTDHLFDTAPVRGASMSPTLSPLSKDSGIHDRVLLRRLQPTVGLQRGDVVTFWKPHKPEEVSIKRVVGLEGDTVVLRDREEGTEGGGEGEVVKEGEGTEAGRRGRVIVKVPFGHVWVEGDCWRGSFDSNDFGPVSF</sequence>
<keyword evidence="5 11" id="KW-0999">Mitochondrion inner membrane</keyword>
<organism evidence="13 14">
    <name type="scientific">Lepidopterella palustris CBS 459.81</name>
    <dbReference type="NCBI Taxonomy" id="1314670"/>
    <lineage>
        <taxon>Eukaryota</taxon>
        <taxon>Fungi</taxon>
        <taxon>Dikarya</taxon>
        <taxon>Ascomycota</taxon>
        <taxon>Pezizomycotina</taxon>
        <taxon>Dothideomycetes</taxon>
        <taxon>Pleosporomycetidae</taxon>
        <taxon>Mytilinidiales</taxon>
        <taxon>Argynnaceae</taxon>
        <taxon>Lepidopterella</taxon>
    </lineage>
</organism>
<evidence type="ECO:0000256" key="11">
    <source>
        <dbReference type="RuleBase" id="RU362041"/>
    </source>
</evidence>
<evidence type="ECO:0000256" key="1">
    <source>
        <dbReference type="ARBA" id="ARBA00004434"/>
    </source>
</evidence>
<dbReference type="InterPro" id="IPR036286">
    <property type="entry name" value="LexA/Signal_pep-like_sf"/>
</dbReference>
<evidence type="ECO:0000256" key="9">
    <source>
        <dbReference type="ARBA" id="ARBA00023136"/>
    </source>
</evidence>
<dbReference type="EMBL" id="KV744923">
    <property type="protein sequence ID" value="OCK81361.1"/>
    <property type="molecule type" value="Genomic_DNA"/>
</dbReference>
<dbReference type="PRINTS" id="PR00727">
    <property type="entry name" value="LEADERPTASE"/>
</dbReference>
<proteinExistence type="inferred from homology"/>
<dbReference type="PANTHER" id="PTHR46041">
    <property type="entry name" value="MITOCHONDRIAL INNER MEMBRANE PROTEASE SUBUNIT 2"/>
    <property type="match status" value="1"/>
</dbReference>
<evidence type="ECO:0000259" key="12">
    <source>
        <dbReference type="Pfam" id="PF10502"/>
    </source>
</evidence>
<dbReference type="InterPro" id="IPR000223">
    <property type="entry name" value="Pept_S26A_signal_pept_1"/>
</dbReference>
<evidence type="ECO:0000256" key="3">
    <source>
        <dbReference type="ARBA" id="ARBA00022670"/>
    </source>
</evidence>
<keyword evidence="4" id="KW-0812">Transmembrane</keyword>
<evidence type="ECO:0000256" key="2">
    <source>
        <dbReference type="ARBA" id="ARBA00007066"/>
    </source>
</evidence>
<dbReference type="AlphaFoldDB" id="A0A8E2EC62"/>
<gene>
    <name evidence="13" type="ORF">K432DRAFT_295641</name>
</gene>
<protein>
    <recommendedName>
        <fullName evidence="11">Mitochondrial inner membrane protease subunit</fullName>
        <ecNumber evidence="11">3.4.21.-</ecNumber>
    </recommendedName>
</protein>
<dbReference type="EC" id="3.4.21.-" evidence="11"/>
<evidence type="ECO:0000256" key="10">
    <source>
        <dbReference type="PIRSR" id="PIRSR600223-1"/>
    </source>
</evidence>
<comment type="similarity">
    <text evidence="2">Belongs to the peptidase S26 family. IMP2 subfamily.</text>
</comment>
<dbReference type="GO" id="GO:0042720">
    <property type="term" value="C:mitochondrial inner membrane peptidase complex"/>
    <property type="evidence" value="ECO:0007669"/>
    <property type="project" value="InterPro"/>
</dbReference>
<dbReference type="SUPFAM" id="SSF51306">
    <property type="entry name" value="LexA/Signal peptidase"/>
    <property type="match status" value="1"/>
</dbReference>
<keyword evidence="3 11" id="KW-0645">Protease</keyword>
<keyword evidence="14" id="KW-1185">Reference proteome</keyword>
<comment type="subcellular location">
    <subcellularLocation>
        <location evidence="1">Mitochondrion inner membrane</location>
        <topology evidence="1">Single-pass membrane protein</topology>
    </subcellularLocation>
</comment>
<keyword evidence="9" id="KW-0472">Membrane</keyword>
<evidence type="ECO:0000256" key="4">
    <source>
        <dbReference type="ARBA" id="ARBA00022692"/>
    </source>
</evidence>
<reference evidence="13 14" key="1">
    <citation type="journal article" date="2016" name="Nat. Commun.">
        <title>Ectomycorrhizal ecology is imprinted in the genome of the dominant symbiotic fungus Cenococcum geophilum.</title>
        <authorList>
            <consortium name="DOE Joint Genome Institute"/>
            <person name="Peter M."/>
            <person name="Kohler A."/>
            <person name="Ohm R.A."/>
            <person name="Kuo A."/>
            <person name="Krutzmann J."/>
            <person name="Morin E."/>
            <person name="Arend M."/>
            <person name="Barry K.W."/>
            <person name="Binder M."/>
            <person name="Choi C."/>
            <person name="Clum A."/>
            <person name="Copeland A."/>
            <person name="Grisel N."/>
            <person name="Haridas S."/>
            <person name="Kipfer T."/>
            <person name="LaButti K."/>
            <person name="Lindquist E."/>
            <person name="Lipzen A."/>
            <person name="Maire R."/>
            <person name="Meier B."/>
            <person name="Mihaltcheva S."/>
            <person name="Molinier V."/>
            <person name="Murat C."/>
            <person name="Poggeler S."/>
            <person name="Quandt C.A."/>
            <person name="Sperisen C."/>
            <person name="Tritt A."/>
            <person name="Tisserant E."/>
            <person name="Crous P.W."/>
            <person name="Henrissat B."/>
            <person name="Nehls U."/>
            <person name="Egli S."/>
            <person name="Spatafora J.W."/>
            <person name="Grigoriev I.V."/>
            <person name="Martin F.M."/>
        </authorList>
    </citation>
    <scope>NUCLEOTIDE SEQUENCE [LARGE SCALE GENOMIC DNA]</scope>
    <source>
        <strain evidence="13 14">CBS 459.81</strain>
    </source>
</reference>
<dbReference type="Gene3D" id="2.10.109.10">
    <property type="entry name" value="Umud Fragment, subunit A"/>
    <property type="match status" value="1"/>
</dbReference>
<dbReference type="OrthoDB" id="9996127at2759"/>
<keyword evidence="6 11" id="KW-0378">Hydrolase</keyword>
<evidence type="ECO:0000256" key="6">
    <source>
        <dbReference type="ARBA" id="ARBA00022801"/>
    </source>
</evidence>
<keyword evidence="7" id="KW-1133">Transmembrane helix</keyword>